<feature type="non-terminal residue" evidence="2">
    <location>
        <position position="1750"/>
    </location>
</feature>
<feature type="compositionally biased region" description="Basic and acidic residues" evidence="1">
    <location>
        <begin position="642"/>
        <end position="685"/>
    </location>
</feature>
<feature type="compositionally biased region" description="Basic and acidic residues" evidence="1">
    <location>
        <begin position="1226"/>
        <end position="1241"/>
    </location>
</feature>
<feature type="region of interest" description="Disordered" evidence="1">
    <location>
        <begin position="101"/>
        <end position="171"/>
    </location>
</feature>
<feature type="region of interest" description="Disordered" evidence="1">
    <location>
        <begin position="991"/>
        <end position="1033"/>
    </location>
</feature>
<feature type="compositionally biased region" description="Acidic residues" evidence="1">
    <location>
        <begin position="1056"/>
        <end position="1074"/>
    </location>
</feature>
<feature type="compositionally biased region" description="Basic and acidic residues" evidence="1">
    <location>
        <begin position="596"/>
        <end position="610"/>
    </location>
</feature>
<protein>
    <submittedName>
        <fullName evidence="2">Uncharacterized protein</fullName>
    </submittedName>
</protein>
<feature type="compositionally biased region" description="Polar residues" evidence="1">
    <location>
        <begin position="1242"/>
        <end position="1254"/>
    </location>
</feature>
<feature type="compositionally biased region" description="Acidic residues" evidence="1">
    <location>
        <begin position="991"/>
        <end position="1008"/>
    </location>
</feature>
<dbReference type="EMBL" id="CP111013">
    <property type="protein sequence ID" value="WAQ95642.1"/>
    <property type="molecule type" value="Genomic_DNA"/>
</dbReference>
<feature type="region of interest" description="Disordered" evidence="1">
    <location>
        <begin position="1678"/>
        <end position="1733"/>
    </location>
</feature>
<proteinExistence type="predicted"/>
<keyword evidence="3" id="KW-1185">Reference proteome</keyword>
<dbReference type="Proteomes" id="UP001164746">
    <property type="component" value="Chromosome 2"/>
</dbReference>
<feature type="region of interest" description="Disordered" evidence="1">
    <location>
        <begin position="636"/>
        <end position="707"/>
    </location>
</feature>
<feature type="region of interest" description="Disordered" evidence="1">
    <location>
        <begin position="565"/>
        <end position="612"/>
    </location>
</feature>
<feature type="compositionally biased region" description="Basic and acidic residues" evidence="1">
    <location>
        <begin position="125"/>
        <end position="171"/>
    </location>
</feature>
<feature type="compositionally biased region" description="Acidic residues" evidence="1">
    <location>
        <begin position="762"/>
        <end position="771"/>
    </location>
</feature>
<feature type="region of interest" description="Disordered" evidence="1">
    <location>
        <begin position="1527"/>
        <end position="1549"/>
    </location>
</feature>
<feature type="compositionally biased region" description="Acidic residues" evidence="1">
    <location>
        <begin position="686"/>
        <end position="695"/>
    </location>
</feature>
<feature type="region of interest" description="Disordered" evidence="1">
    <location>
        <begin position="1045"/>
        <end position="1079"/>
    </location>
</feature>
<organism evidence="2 3">
    <name type="scientific">Mya arenaria</name>
    <name type="common">Soft-shell clam</name>
    <dbReference type="NCBI Taxonomy" id="6604"/>
    <lineage>
        <taxon>Eukaryota</taxon>
        <taxon>Metazoa</taxon>
        <taxon>Spiralia</taxon>
        <taxon>Lophotrochozoa</taxon>
        <taxon>Mollusca</taxon>
        <taxon>Bivalvia</taxon>
        <taxon>Autobranchia</taxon>
        <taxon>Heteroconchia</taxon>
        <taxon>Euheterodonta</taxon>
        <taxon>Imparidentia</taxon>
        <taxon>Neoheterodontei</taxon>
        <taxon>Myida</taxon>
        <taxon>Myoidea</taxon>
        <taxon>Myidae</taxon>
        <taxon>Mya</taxon>
    </lineage>
</organism>
<reference evidence="2" key="1">
    <citation type="submission" date="2022-11" db="EMBL/GenBank/DDBJ databases">
        <title>Centuries of genome instability and evolution in soft-shell clam transmissible cancer (bioRxiv).</title>
        <authorList>
            <person name="Hart S.F.M."/>
            <person name="Yonemitsu M.A."/>
            <person name="Giersch R.M."/>
            <person name="Beal B.F."/>
            <person name="Arriagada G."/>
            <person name="Davis B.W."/>
            <person name="Ostrander E.A."/>
            <person name="Goff S.P."/>
            <person name="Metzger M.J."/>
        </authorList>
    </citation>
    <scope>NUCLEOTIDE SEQUENCE</scope>
    <source>
        <strain evidence="2">MELC-2E11</strain>
        <tissue evidence="2">Siphon/mantle</tissue>
    </source>
</reference>
<feature type="compositionally biased region" description="Basic and acidic residues" evidence="1">
    <location>
        <begin position="101"/>
        <end position="117"/>
    </location>
</feature>
<feature type="region of interest" description="Disordered" evidence="1">
    <location>
        <begin position="24"/>
        <end position="60"/>
    </location>
</feature>
<feature type="compositionally biased region" description="Low complexity" evidence="1">
    <location>
        <begin position="43"/>
        <end position="55"/>
    </location>
</feature>
<feature type="compositionally biased region" description="Basic and acidic residues" evidence="1">
    <location>
        <begin position="1046"/>
        <end position="1055"/>
    </location>
</feature>
<sequence>MKTEADSSPEVQKPVSSIIQKFEKFTSQDSTESTKEKIKVESSEATETIQTTTNIETKEETSVKRESLEIYADDFVCDTDVSPGTQFRHIVEDIEAKAERISKSVEEEHAVETKEKDEDFEDLSPEEKRKSVRELVQRHESLVREGSVDSDQHKDYNDKSEESSKSDHIEEKHALFEIDVKNFEEEEKLEKSEKVTSEETVPWQPENIDDLIEEEQKQKEHATLHLMQPVEIIEPQEDWETVDQLEIKDIEEPCRLLSPMEQHYPVHSFEEAEVDEIDSKLATADQISIQPFHERRKSIEYKQEMYDIKEELVETDDSSKELHVNKVEHVLIESSDVFKEATVEHVDEQVEERSAEKVSELEMKDEKINLSEIEYQSEEMVECEELEVESIQLLTEEEVVKATELTIPDEHEIDVPEEETVTETIEEEEMLTATAVVVESIFTPFTTDVIEVETDEAELKTKDDNVDTLLQSDQGNVDVSETNIKIEPEIIANAQTMDESKKTDIEYTDQDIFKMDSEIPPSVAEELPVQASDVILIKKKEVKFETDKEKTVFPDKPEIETEIESGFSAVSDEDLVEKPTCVSKESSIDVDEEAKSEENKTDEISEHDSYSLEDTSFVRLKKQKVLLSRQESNIEITLDECGENKRDSESSDQEGEKQLHEEQNIVETDQKPSEVAKVISDKEVGELDGADEVDESEKTSLTGTESDVFVDEKVKEDTFADLNEGDKSLEETKLKGHIESMILDAADEEMAGEPFGFTVEPSSDDENEYEYNEPKSGEPVMFDLEEDDGQRLDPVDDITSGPTAEVLEIIEGDDNEDEVIPQSPLVVSETVEIDTLDKSTPDYELALSYTDRVEHTIETERRASLTKSDDSMKECVLSTETEMHDETAKKIESVQEAVNFMDIVEEEKDEIIEIDYRYEVDDFDETYIDRTEHFLEHLRDGMTIQQKYLKKVDASESEKSYTQATFSYNQSDIKNEDDTTNQLTGSADLLEDGVEIDSDSMDDEEVESLIEKKSQTPIDSELQSLKSSERPLSPTEYTLEMEESFIFDRDQNQYHEEDDYEEEEQGDVDEEDAEGSLSADVSQQIFIEQSIEEQKAIAAARTAGDGEEKVEGVPPSPSEYTLVTSYDQEKLKKVLSTPEKKSPQIIRIAREEGLSVSMDDSVLQKALYGSSDRNIMSASYDEEALKYVYDEEDIMVSSTEHVMQDSMIASSLDQDDIRVTGSVGSGRDDEYSVCSSEHRSMTDSYDQDSLQKSVGSAKESGMTDSMDPDMLQRYVGPESDLMASSMEPDMLQRSLGRESDLMASSMEPDMLQRSLGRESDLMASSMEPDMLQRSLGRESDLMTSSMEPDMLQRSLGRESDLMTSSMAPDMLQRSLGRESDLMTSSMAPDMLQRSLERKSDLMASSMDQEAMQRPVGIEGDTMTSSMETDALKRSLGLHQEEMTDSLEQKQLEKSLGVDDESYQLTSSYDDEIMEKTLGFRKTPLMESSMDQDQLKVSLGVDKTADIMTTSLEFDDLDALHRSLGLAPSESLESDSKHSEFTLEQESTEVSEGMLESMDEEALRKSLNLKSDDLMSMSMDKEQISTSFERDDIMSASMDRQQMGFSLERDDIMSASMAQEDMRASLGLDKVSSSSDDDSEILKARQAQTFDPMMMSMDSNALQASLGLDRIDEEAVHETVGTKKVTSDKQIEDIEEEPIKEIEKNEQIPDYERDKQIEKEALEEDRKDFGEEEATSAVHVTGTFTFHSLLF</sequence>
<gene>
    <name evidence="2" type="ORF">MAR_028332</name>
</gene>
<accession>A0ABY7DG24</accession>
<feature type="compositionally biased region" description="Basic and acidic residues" evidence="1">
    <location>
        <begin position="1678"/>
        <end position="1728"/>
    </location>
</feature>
<evidence type="ECO:0000313" key="2">
    <source>
        <dbReference type="EMBL" id="WAQ95642.1"/>
    </source>
</evidence>
<feature type="compositionally biased region" description="Basic and acidic residues" evidence="1">
    <location>
        <begin position="24"/>
        <end position="42"/>
    </location>
</feature>
<evidence type="ECO:0000256" key="1">
    <source>
        <dbReference type="SAM" id="MobiDB-lite"/>
    </source>
</evidence>
<feature type="region of interest" description="Disordered" evidence="1">
    <location>
        <begin position="1100"/>
        <end position="1120"/>
    </location>
</feature>
<name>A0ABY7DG24_MYAAR</name>
<feature type="compositionally biased region" description="Polar residues" evidence="1">
    <location>
        <begin position="1015"/>
        <end position="1026"/>
    </location>
</feature>
<feature type="region of interest" description="Disordered" evidence="1">
    <location>
        <begin position="1220"/>
        <end position="1269"/>
    </location>
</feature>
<feature type="region of interest" description="Disordered" evidence="1">
    <location>
        <begin position="754"/>
        <end position="781"/>
    </location>
</feature>
<evidence type="ECO:0000313" key="3">
    <source>
        <dbReference type="Proteomes" id="UP001164746"/>
    </source>
</evidence>